<dbReference type="GO" id="GO:0022857">
    <property type="term" value="F:transmembrane transporter activity"/>
    <property type="evidence" value="ECO:0007669"/>
    <property type="project" value="InterPro"/>
</dbReference>
<evidence type="ECO:0000256" key="6">
    <source>
        <dbReference type="ARBA" id="ARBA00023136"/>
    </source>
</evidence>
<feature type="transmembrane region" description="Helical" evidence="7">
    <location>
        <begin position="76"/>
        <end position="96"/>
    </location>
</feature>
<proteinExistence type="predicted"/>
<dbReference type="SUPFAM" id="SSF103473">
    <property type="entry name" value="MFS general substrate transporter"/>
    <property type="match status" value="1"/>
</dbReference>
<feature type="transmembrane region" description="Helical" evidence="7">
    <location>
        <begin position="318"/>
        <end position="343"/>
    </location>
</feature>
<evidence type="ECO:0000256" key="5">
    <source>
        <dbReference type="ARBA" id="ARBA00022989"/>
    </source>
</evidence>
<evidence type="ECO:0000256" key="4">
    <source>
        <dbReference type="ARBA" id="ARBA00022692"/>
    </source>
</evidence>
<feature type="transmembrane region" description="Helical" evidence="7">
    <location>
        <begin position="226"/>
        <end position="253"/>
    </location>
</feature>
<evidence type="ECO:0000259" key="8">
    <source>
        <dbReference type="PROSITE" id="PS50850"/>
    </source>
</evidence>
<name>A0A6N2Y766_EUBLI</name>
<dbReference type="Gene3D" id="1.20.1250.20">
    <property type="entry name" value="MFS general substrate transporter like domains"/>
    <property type="match status" value="1"/>
</dbReference>
<feature type="transmembrane region" description="Helical" evidence="7">
    <location>
        <begin position="383"/>
        <end position="402"/>
    </location>
</feature>
<dbReference type="InterPro" id="IPR020846">
    <property type="entry name" value="MFS_dom"/>
</dbReference>
<feature type="transmembrane region" description="Helical" evidence="7">
    <location>
        <begin position="259"/>
        <end position="280"/>
    </location>
</feature>
<feature type="domain" description="Major facilitator superfamily (MFS) profile" evidence="8">
    <location>
        <begin position="11"/>
        <end position="411"/>
    </location>
</feature>
<feature type="transmembrane region" description="Helical" evidence="7">
    <location>
        <begin position="292"/>
        <end position="312"/>
    </location>
</feature>
<evidence type="ECO:0000256" key="3">
    <source>
        <dbReference type="ARBA" id="ARBA00022475"/>
    </source>
</evidence>
<comment type="subcellular location">
    <subcellularLocation>
        <location evidence="1">Cell membrane</location>
        <topology evidence="1">Multi-pass membrane protein</topology>
    </subcellularLocation>
</comment>
<evidence type="ECO:0000313" key="9">
    <source>
        <dbReference type="EMBL" id="VYT62699.1"/>
    </source>
</evidence>
<keyword evidence="3" id="KW-1003">Cell membrane</keyword>
<evidence type="ECO:0000256" key="1">
    <source>
        <dbReference type="ARBA" id="ARBA00004651"/>
    </source>
</evidence>
<gene>
    <name evidence="9" type="ORF">ELLFYP34_00054</name>
</gene>
<evidence type="ECO:0000256" key="2">
    <source>
        <dbReference type="ARBA" id="ARBA00022448"/>
    </source>
</evidence>
<evidence type="ECO:0000256" key="7">
    <source>
        <dbReference type="SAM" id="Phobius"/>
    </source>
</evidence>
<feature type="transmembrane region" description="Helical" evidence="7">
    <location>
        <begin position="170"/>
        <end position="188"/>
    </location>
</feature>
<protein>
    <submittedName>
        <fullName evidence="9">Enterobactin exporter EntS</fullName>
    </submittedName>
</protein>
<feature type="transmembrane region" description="Helical" evidence="7">
    <location>
        <begin position="12"/>
        <end position="33"/>
    </location>
</feature>
<accession>A0A6N2Y766</accession>
<dbReference type="InterPro" id="IPR011701">
    <property type="entry name" value="MFS"/>
</dbReference>
<dbReference type="EMBL" id="CACRTR010000001">
    <property type="protein sequence ID" value="VYT62699.1"/>
    <property type="molecule type" value="Genomic_DNA"/>
</dbReference>
<keyword evidence="2" id="KW-0813">Transport</keyword>
<reference evidence="9" key="1">
    <citation type="submission" date="2019-11" db="EMBL/GenBank/DDBJ databases">
        <authorList>
            <person name="Feng L."/>
        </authorList>
    </citation>
    <scope>NUCLEOTIDE SEQUENCE</scope>
    <source>
        <strain evidence="9">ElimosumLFYP34</strain>
    </source>
</reference>
<organism evidence="9">
    <name type="scientific">Eubacterium limosum</name>
    <dbReference type="NCBI Taxonomy" id="1736"/>
    <lineage>
        <taxon>Bacteria</taxon>
        <taxon>Bacillati</taxon>
        <taxon>Bacillota</taxon>
        <taxon>Clostridia</taxon>
        <taxon>Eubacteriales</taxon>
        <taxon>Eubacteriaceae</taxon>
        <taxon>Eubacterium</taxon>
    </lineage>
</organism>
<keyword evidence="6 7" id="KW-0472">Membrane</keyword>
<dbReference type="Pfam" id="PF07690">
    <property type="entry name" value="MFS_1"/>
    <property type="match status" value="1"/>
</dbReference>
<dbReference type="PANTHER" id="PTHR43266">
    <property type="entry name" value="MACROLIDE-EFFLUX PROTEIN"/>
    <property type="match status" value="1"/>
</dbReference>
<feature type="transmembrane region" description="Helical" evidence="7">
    <location>
        <begin position="45"/>
        <end position="69"/>
    </location>
</feature>
<dbReference type="AlphaFoldDB" id="A0A6N2Y766"/>
<keyword evidence="5 7" id="KW-1133">Transmembrane helix</keyword>
<keyword evidence="4 7" id="KW-0812">Transmembrane</keyword>
<dbReference type="PROSITE" id="PS50850">
    <property type="entry name" value="MFS"/>
    <property type="match status" value="1"/>
</dbReference>
<dbReference type="PANTHER" id="PTHR43266:SF9">
    <property type="entry name" value="PERMEASE, MAJOR FACILITATOR SUPERFAMILY-RELATED"/>
    <property type="match status" value="1"/>
</dbReference>
<feature type="transmembrane region" description="Helical" evidence="7">
    <location>
        <begin position="355"/>
        <end position="377"/>
    </location>
</feature>
<sequence length="418" mass="45084">MNTNSKLFNRDFTLVVLGQIISLFGNAILRFALPLYLLNLTGSSAVFGSIMAISMIPMALLSPIGGIIADRVNRRNIMVILDFITSGIVIIFGLIFVPDHAVVLIGVMMVLLSIIQSFYSPSVQSSIPMLSSPENLMKSNAVVNQVQSLSSLLGPVFGGMLYGFFGLTPIIFIGGISFFLSAVMEIFIHMPYKKRPAESSVFSIVKGDMRDSLSFILHQQPVIFKALLVVCAFNLFITSMFIIGMPTVITINLGLSSQLYGIAQGIMMAGALLGGVLVSLISNKLTQDKAHLILAGSALCVLPMGLVLLLGLPSMISYAVITFFGMSLMALASIFTVMMMSYVQIITPESLIGKVMSFIMAISVCSQPIGQALYGFLFKISDSAPWTVIFGTGLIAIVITLASRKIFQSIELLPVEEN</sequence>
<dbReference type="InterPro" id="IPR036259">
    <property type="entry name" value="MFS_trans_sf"/>
</dbReference>
<dbReference type="CDD" id="cd06173">
    <property type="entry name" value="MFS_MefA_like"/>
    <property type="match status" value="1"/>
</dbReference>
<dbReference type="GO" id="GO:0005886">
    <property type="term" value="C:plasma membrane"/>
    <property type="evidence" value="ECO:0007669"/>
    <property type="project" value="UniProtKB-SubCell"/>
</dbReference>